<dbReference type="SUPFAM" id="SSF53448">
    <property type="entry name" value="Nucleotide-diphospho-sugar transferases"/>
    <property type="match status" value="1"/>
</dbReference>
<dbReference type="Pfam" id="PF00535">
    <property type="entry name" value="Glycos_transf_2"/>
    <property type="match status" value="1"/>
</dbReference>
<dbReference type="InterPro" id="IPR001173">
    <property type="entry name" value="Glyco_trans_2-like"/>
</dbReference>
<protein>
    <submittedName>
        <fullName evidence="2">Glycosyltransferase family 2 protein</fullName>
    </submittedName>
</protein>
<dbReference type="GO" id="GO:0016740">
    <property type="term" value="F:transferase activity"/>
    <property type="evidence" value="ECO:0007669"/>
    <property type="project" value="UniProtKB-KW"/>
</dbReference>
<dbReference type="PANTHER" id="PTHR43179">
    <property type="entry name" value="RHAMNOSYLTRANSFERASE WBBL"/>
    <property type="match status" value="1"/>
</dbReference>
<dbReference type="AlphaFoldDB" id="A0A6L5XAC7"/>
<dbReference type="InterPro" id="IPR029044">
    <property type="entry name" value="Nucleotide-diphossugar_trans"/>
</dbReference>
<keyword evidence="2" id="KW-0808">Transferase</keyword>
<reference evidence="2 3" key="1">
    <citation type="submission" date="2019-08" db="EMBL/GenBank/DDBJ databases">
        <title>In-depth cultivation of the pig gut microbiome towards novel bacterial diversity and tailored functional studies.</title>
        <authorList>
            <person name="Wylensek D."/>
            <person name="Hitch T.C.A."/>
            <person name="Clavel T."/>
        </authorList>
    </citation>
    <scope>NUCLEOTIDE SEQUENCE [LARGE SCALE GENOMIC DNA]</scope>
    <source>
        <strain evidence="2 3">Oil-RF-744-WCA-WT-10</strain>
    </source>
</reference>
<dbReference type="PANTHER" id="PTHR43179:SF7">
    <property type="entry name" value="RHAMNOSYLTRANSFERASE WBBL"/>
    <property type="match status" value="1"/>
</dbReference>
<comment type="caution">
    <text evidence="2">The sequence shown here is derived from an EMBL/GenBank/DDBJ whole genome shotgun (WGS) entry which is preliminary data.</text>
</comment>
<dbReference type="EMBL" id="VULT01000002">
    <property type="protein sequence ID" value="MSS16415.1"/>
    <property type="molecule type" value="Genomic_DNA"/>
</dbReference>
<name>A0A6L5XAC7_9BACT</name>
<organism evidence="2 3">
    <name type="scientific">Sodaliphilus pleomorphus</name>
    <dbReference type="NCBI Taxonomy" id="2606626"/>
    <lineage>
        <taxon>Bacteria</taxon>
        <taxon>Pseudomonadati</taxon>
        <taxon>Bacteroidota</taxon>
        <taxon>Bacteroidia</taxon>
        <taxon>Bacteroidales</taxon>
        <taxon>Muribaculaceae</taxon>
        <taxon>Sodaliphilus</taxon>
    </lineage>
</organism>
<evidence type="ECO:0000313" key="3">
    <source>
        <dbReference type="Proteomes" id="UP000483362"/>
    </source>
</evidence>
<sequence length="484" mass="54510">MLHVAQRDAVVVEILAEGSKQRGDGVAGVDKHGRDHFVVVQAHNLGGAAAHIDAYDKSHKTNVCVIGQPKKEAAAAATPPFFFNGVKLLHNILLYKINVNFALDKCTIAILEITIVIVSYQAKYFLEQTLRSAIEAVEGLDCEIIVVDNNSGDGTAAWVRERFGQQVRLIENKHNVGFGRANNQAIAQARGRYTLILNPDTIVTRSCLQSCCQWMASHPECGAIGVHMIDGDGHFLPESKRAFPTPWVSFCKIFGLSRLFPRSRWLAKYHLRYLDEREPHAVDILSGAFMFCRTSLLQQVGGFDEDFFMYGEDIDLSYRLVKAGYQNWYVPASIVHYKGESTRKESMRYVKVFYEAMLIFYRKHFPRYRAVFYPVIKLGVWMRQSLAMARRALGVPASGSKPQASPGQWVVLSRHAQEVARQCHIERYSTCIPASGETQVIVDDGSYSYGHIVQLIDSKARRGLHWHIYSSRNGIVISPKMQQP</sequence>
<proteinExistence type="predicted"/>
<dbReference type="Gene3D" id="3.90.550.10">
    <property type="entry name" value="Spore Coat Polysaccharide Biosynthesis Protein SpsA, Chain A"/>
    <property type="match status" value="1"/>
</dbReference>
<keyword evidence="3" id="KW-1185">Reference proteome</keyword>
<evidence type="ECO:0000313" key="2">
    <source>
        <dbReference type="EMBL" id="MSS16415.1"/>
    </source>
</evidence>
<feature type="domain" description="Glycosyltransferase 2-like" evidence="1">
    <location>
        <begin position="114"/>
        <end position="295"/>
    </location>
</feature>
<dbReference type="Proteomes" id="UP000483362">
    <property type="component" value="Unassembled WGS sequence"/>
</dbReference>
<evidence type="ECO:0000259" key="1">
    <source>
        <dbReference type="Pfam" id="PF00535"/>
    </source>
</evidence>
<gene>
    <name evidence="2" type="ORF">FYJ29_01315</name>
</gene>
<dbReference type="CDD" id="cd04186">
    <property type="entry name" value="GT_2_like_c"/>
    <property type="match status" value="1"/>
</dbReference>
<accession>A0A6L5XAC7</accession>